<dbReference type="STRING" id="490899.DKAM_0598"/>
<evidence type="ECO:0000313" key="3">
    <source>
        <dbReference type="Proteomes" id="UP000006903"/>
    </source>
</evidence>
<evidence type="ECO:0000256" key="1">
    <source>
        <dbReference type="SAM" id="Phobius"/>
    </source>
</evidence>
<evidence type="ECO:0000313" key="2">
    <source>
        <dbReference type="EMBL" id="ACL10924.1"/>
    </source>
</evidence>
<sequence length="487" mass="53971">MVLALVFIGLIALVERGPVVPGFPVGASPFNPLSFGTLGLVKDLEHYYTVRIASSMEDLNRLTGGKCIYVVISPEKPFVASEAEYIVKSLSERCREAIVFIGDESTYSNGLLEALNTSIRVTGSRIYVSQCSDMACGYSPYPRARLILGNRSFNLVLDKASNLIGRGIIRGYITGGCVVTLPGAGGFECSSIAVGANETVEAGIHDPVVALEDHDSRIPVYVIGDGSIFLNQVINSGNQSEYKVFVLELFQYLCGGESGCIMVFDNMHYETINAFNLLVNPGLITGAGTGLSDILYVFSLILATIIHPSFWMPLVFKFLDELFSTLLANMFLAILVLLAVTIVVDKYLTRGIVFRGDEVLREQVERDITVFESVRRKIIEKKEKLGRDDFLNIYWLANQVLTMILGVELSSPAFIERTSQYVGSDLASSYWSYMNKLYRRAVGESWRPLIVRWHSEALKAYSETEKMLSLITSRLQIGDYRRLLAGI</sequence>
<feature type="transmembrane region" description="Helical" evidence="1">
    <location>
        <begin position="294"/>
        <end position="314"/>
    </location>
</feature>
<dbReference type="eggNOG" id="arCOG01315">
    <property type="taxonomic scope" value="Archaea"/>
</dbReference>
<dbReference type="AlphaFoldDB" id="B8D493"/>
<accession>B8D493</accession>
<proteinExistence type="predicted"/>
<reference evidence="2 3" key="1">
    <citation type="journal article" date="2009" name="J. Bacteriol.">
        <title>Complete genome sequence of the anaerobic, protein-degrading hyperthermophilic crenarchaeon Desulfurococcus kamchatkensis.</title>
        <authorList>
            <person name="Ravin N.V."/>
            <person name="Mardanov A.V."/>
            <person name="Beletsky A.V."/>
            <person name="Kublanov I.V."/>
            <person name="Kolganova T.V."/>
            <person name="Lebedinsky A.V."/>
            <person name="Chernyh N.A."/>
            <person name="Bonch-Osmolovskaya E.A."/>
            <person name="Skryabin K.G."/>
        </authorList>
    </citation>
    <scope>NUCLEOTIDE SEQUENCE [LARGE SCALE GENOMIC DNA]</scope>
    <source>
        <strain evidence="3">DSM 18924 / JCM 16383 / VKM B-2413 / 1221n</strain>
    </source>
</reference>
<keyword evidence="1" id="KW-0812">Transmembrane</keyword>
<dbReference type="EMBL" id="CP001140">
    <property type="protein sequence ID" value="ACL10924.1"/>
    <property type="molecule type" value="Genomic_DNA"/>
</dbReference>
<evidence type="ECO:0008006" key="4">
    <source>
        <dbReference type="Google" id="ProtNLM"/>
    </source>
</evidence>
<dbReference type="KEGG" id="dka:DKAM_0598"/>
<keyword evidence="1" id="KW-1133">Transmembrane helix</keyword>
<keyword evidence="1" id="KW-0472">Membrane</keyword>
<dbReference type="Proteomes" id="UP000006903">
    <property type="component" value="Chromosome"/>
</dbReference>
<feature type="transmembrane region" description="Helical" evidence="1">
    <location>
        <begin position="326"/>
        <end position="344"/>
    </location>
</feature>
<name>B8D493_DESA1</name>
<organism evidence="2 3">
    <name type="scientific">Desulfurococcus amylolyticus (strain DSM 18924 / JCM 16383 / VKM B-2413 / 1221n)</name>
    <name type="common">Desulfurococcus kamchatkensis</name>
    <dbReference type="NCBI Taxonomy" id="490899"/>
    <lineage>
        <taxon>Archaea</taxon>
        <taxon>Thermoproteota</taxon>
        <taxon>Thermoprotei</taxon>
        <taxon>Desulfurococcales</taxon>
        <taxon>Desulfurococcaceae</taxon>
        <taxon>Desulfurococcus</taxon>
    </lineage>
</organism>
<dbReference type="HOGENOM" id="CLU_582193_0_0_2"/>
<protein>
    <recommendedName>
        <fullName evidence="4">DUF4350 domain-containing protein</fullName>
    </recommendedName>
</protein>
<gene>
    <name evidence="2" type="ordered locus">DKAM_0598</name>
</gene>